<evidence type="ECO:0000313" key="3">
    <source>
        <dbReference type="Proteomes" id="UP000523821"/>
    </source>
</evidence>
<dbReference type="CDD" id="cd09757">
    <property type="entry name" value="Cas8c_I-C"/>
    <property type="match status" value="1"/>
</dbReference>
<reference evidence="2 3" key="1">
    <citation type="submission" date="2020-08" db="EMBL/GenBank/DDBJ databases">
        <title>Genomic Encyclopedia of Type Strains, Phase IV (KMG-IV): sequencing the most valuable type-strain genomes for metagenomic binning, comparative biology and taxonomic classification.</title>
        <authorList>
            <person name="Goeker M."/>
        </authorList>
    </citation>
    <scope>NUCLEOTIDE SEQUENCE [LARGE SCALE GENOMIC DNA]</scope>
    <source>
        <strain evidence="2 3">DSM 16268</strain>
    </source>
</reference>
<dbReference type="EMBL" id="JACHOO010000005">
    <property type="protein sequence ID" value="MBB5753548.1"/>
    <property type="molecule type" value="Genomic_DNA"/>
</dbReference>
<sequence>MTVLEALDRYYHRMAARGDVTPPGWSVEPVGVVIVLGLDGSIVDVFERLDEKGKRGLPMRVPKWFSRQGQGSTPFLFWDNTAYALGVSTKDPGKTQRDHEAFKALHRRVLTGRTDPALVALNRFLEQWTPDQFVAPRFSEKMMAYNVAFQLEGTDRQLIHQRPAAIALCDELRAETAATVTAFCLVSGRRLPVARLHPSVKGVNGAQSSGAALVSFNLEAFTSYGKTQGDNAPTSEAAAFRYGAALNGLLERASRNRLAHGIGDATVVFWADTSAATDEASARAAELFFAAVVEPPDEAEEAKKIRDQLAAVAQGRGLASLDARLDPDTRFHVLGLAPNAARLSVRFWLTDTFGAFVERLAAHHRDLAIEPSPWGERPPSIGRLLVKTTAMQEKYENIPPLLAGEVARAVLAGTRYPRALLAAAIMRLRAGDDAATGWHAAAIKAVLARDARRPRKERNEHDEPQSPQDAKEKPPVSLHRENADPAYQLGRLFAAFETAQRMALGKVNATIRDRYFGAASATPATVFPLLMRGVQNHLGKLRKERKGAWLEREIEEITDRLDDHLPRALSLEKQGRFVLGYYHQRKGQFVGREAEAELATTDAEDDDHDA</sequence>
<comment type="caution">
    <text evidence="2">The sequence shown here is derived from an EMBL/GenBank/DDBJ whole genome shotgun (WGS) entry which is preliminary data.</text>
</comment>
<dbReference type="NCBIfam" id="TIGR01863">
    <property type="entry name" value="cas_Csd1"/>
    <property type="match status" value="1"/>
</dbReference>
<evidence type="ECO:0000256" key="1">
    <source>
        <dbReference type="SAM" id="MobiDB-lite"/>
    </source>
</evidence>
<dbReference type="Proteomes" id="UP000523821">
    <property type="component" value="Unassembled WGS sequence"/>
</dbReference>
<organism evidence="2 3">
    <name type="scientific">Prosthecomicrobium pneumaticum</name>
    <dbReference type="NCBI Taxonomy" id="81895"/>
    <lineage>
        <taxon>Bacteria</taxon>
        <taxon>Pseudomonadati</taxon>
        <taxon>Pseudomonadota</taxon>
        <taxon>Alphaproteobacteria</taxon>
        <taxon>Hyphomicrobiales</taxon>
        <taxon>Kaistiaceae</taxon>
        <taxon>Prosthecomicrobium</taxon>
    </lineage>
</organism>
<evidence type="ECO:0000313" key="2">
    <source>
        <dbReference type="EMBL" id="MBB5753548.1"/>
    </source>
</evidence>
<protein>
    <submittedName>
        <fullName evidence="2">CRISPR-associated protein Csd1</fullName>
    </submittedName>
</protein>
<gene>
    <name evidence="2" type="ORF">GGQ63_002618</name>
</gene>
<keyword evidence="3" id="KW-1185">Reference proteome</keyword>
<name>A0A7W9L2J1_9HYPH</name>
<dbReference type="AlphaFoldDB" id="A0A7W9L2J1"/>
<feature type="region of interest" description="Disordered" evidence="1">
    <location>
        <begin position="449"/>
        <end position="478"/>
    </location>
</feature>
<proteinExistence type="predicted"/>
<dbReference type="InterPro" id="IPR010144">
    <property type="entry name" value="CRISPR-assoc_prot_Csd1-typ"/>
</dbReference>
<dbReference type="Pfam" id="PF09709">
    <property type="entry name" value="Cas_Csd1"/>
    <property type="match status" value="1"/>
</dbReference>
<accession>A0A7W9L2J1</accession>
<dbReference type="RefSeq" id="WP_183856486.1">
    <property type="nucleotide sequence ID" value="NZ_JACHOO010000005.1"/>
</dbReference>